<sequence>MVYILKCLLILILVFIINKNLLAQQISVDLELVLAVD</sequence>
<dbReference type="EMBL" id="UINC01092464">
    <property type="protein sequence ID" value="SVC46068.1"/>
    <property type="molecule type" value="Genomic_DNA"/>
</dbReference>
<accession>A0A382MBY6</accession>
<protein>
    <submittedName>
        <fullName evidence="1">Uncharacterized protein</fullName>
    </submittedName>
</protein>
<organism evidence="1">
    <name type="scientific">marine metagenome</name>
    <dbReference type="NCBI Taxonomy" id="408172"/>
    <lineage>
        <taxon>unclassified sequences</taxon>
        <taxon>metagenomes</taxon>
        <taxon>ecological metagenomes</taxon>
    </lineage>
</organism>
<reference evidence="1" key="1">
    <citation type="submission" date="2018-05" db="EMBL/GenBank/DDBJ databases">
        <authorList>
            <person name="Lanie J.A."/>
            <person name="Ng W.-L."/>
            <person name="Kazmierczak K.M."/>
            <person name="Andrzejewski T.M."/>
            <person name="Davidsen T.M."/>
            <person name="Wayne K.J."/>
            <person name="Tettelin H."/>
            <person name="Glass J.I."/>
            <person name="Rusch D."/>
            <person name="Podicherti R."/>
            <person name="Tsui H.-C.T."/>
            <person name="Winkler M.E."/>
        </authorList>
    </citation>
    <scope>NUCLEOTIDE SEQUENCE</scope>
</reference>
<feature type="non-terminal residue" evidence="1">
    <location>
        <position position="37"/>
    </location>
</feature>
<proteinExistence type="predicted"/>
<evidence type="ECO:0000313" key="1">
    <source>
        <dbReference type="EMBL" id="SVC46068.1"/>
    </source>
</evidence>
<name>A0A382MBY6_9ZZZZ</name>
<dbReference type="AlphaFoldDB" id="A0A382MBY6"/>
<gene>
    <name evidence="1" type="ORF">METZ01_LOCUS298922</name>
</gene>